<evidence type="ECO:0000256" key="2">
    <source>
        <dbReference type="SAM" id="Phobius"/>
    </source>
</evidence>
<accession>A0ABT9BPZ8</accession>
<sequence length="202" mass="21354">MSTFRNPVGPQPAKVYWRRRLVVLLVLLAIVAIVVLIVVQPRGGTPTPTGTSPSPSATSTNASGSDGDAVECDPAKITIDPITDADSYDPGVNPQLSFTLKSTMTEPCLLGAGSDLQEFRITSGEELIWSSKDCQSDPVAAEIILQPGVPKQSAAITWDRTRSSVDTCDAAREPVVAGGASYHLEVSIGEIESATTKQFLLN</sequence>
<evidence type="ECO:0000256" key="1">
    <source>
        <dbReference type="SAM" id="MobiDB-lite"/>
    </source>
</evidence>
<feature type="region of interest" description="Disordered" evidence="1">
    <location>
        <begin position="44"/>
        <end position="70"/>
    </location>
</feature>
<comment type="caution">
    <text evidence="3">The sequence shown here is derived from an EMBL/GenBank/DDBJ whole genome shotgun (WGS) entry which is preliminary data.</text>
</comment>
<keyword evidence="4" id="KW-1185">Reference proteome</keyword>
<dbReference type="Proteomes" id="UP001241072">
    <property type="component" value="Unassembled WGS sequence"/>
</dbReference>
<feature type="compositionally biased region" description="Low complexity" evidence="1">
    <location>
        <begin position="44"/>
        <end position="65"/>
    </location>
</feature>
<protein>
    <recommendedName>
        <fullName evidence="5">DUF4232 domain-containing protein</fullName>
    </recommendedName>
</protein>
<evidence type="ECO:0000313" key="4">
    <source>
        <dbReference type="Proteomes" id="UP001241072"/>
    </source>
</evidence>
<evidence type="ECO:0000313" key="3">
    <source>
        <dbReference type="EMBL" id="MDO7882684.1"/>
    </source>
</evidence>
<gene>
    <name evidence="3" type="ORF">Q5716_10655</name>
</gene>
<feature type="transmembrane region" description="Helical" evidence="2">
    <location>
        <begin position="21"/>
        <end position="39"/>
    </location>
</feature>
<keyword evidence="2" id="KW-0812">Transmembrane</keyword>
<reference evidence="3 4" key="1">
    <citation type="submission" date="2023-07" db="EMBL/GenBank/DDBJ databases">
        <title>Protaetiibacter sp. nov WY-16 isolated from soil.</title>
        <authorList>
            <person name="Liu B."/>
            <person name="Wan Y."/>
        </authorList>
    </citation>
    <scope>NUCLEOTIDE SEQUENCE [LARGE SCALE GENOMIC DNA]</scope>
    <source>
        <strain evidence="3 4">WY-16</strain>
    </source>
</reference>
<keyword evidence="2" id="KW-1133">Transmembrane helix</keyword>
<organism evidence="3 4">
    <name type="scientific">Antiquaquibacter soli</name>
    <dbReference type="NCBI Taxonomy" id="3064523"/>
    <lineage>
        <taxon>Bacteria</taxon>
        <taxon>Bacillati</taxon>
        <taxon>Actinomycetota</taxon>
        <taxon>Actinomycetes</taxon>
        <taxon>Micrococcales</taxon>
        <taxon>Microbacteriaceae</taxon>
        <taxon>Antiquaquibacter</taxon>
    </lineage>
</organism>
<proteinExistence type="predicted"/>
<keyword evidence="2" id="KW-0472">Membrane</keyword>
<dbReference type="EMBL" id="JAUQUB010000002">
    <property type="protein sequence ID" value="MDO7882684.1"/>
    <property type="molecule type" value="Genomic_DNA"/>
</dbReference>
<dbReference type="RefSeq" id="WP_305003117.1">
    <property type="nucleotide sequence ID" value="NZ_JAUQUB010000002.1"/>
</dbReference>
<evidence type="ECO:0008006" key="5">
    <source>
        <dbReference type="Google" id="ProtNLM"/>
    </source>
</evidence>
<name>A0ABT9BPZ8_9MICO</name>